<dbReference type="EMBL" id="QFPW01000058">
    <property type="protein sequence ID" value="PZQ45427.1"/>
    <property type="molecule type" value="Genomic_DNA"/>
</dbReference>
<evidence type="ECO:0000313" key="1">
    <source>
        <dbReference type="EMBL" id="PZQ45427.1"/>
    </source>
</evidence>
<sequence length="83" mass="9297">MNYQCPVCGYAGLQEPPRDLESGGSYEICPSCGFQFGVSDSDLCIRDEDWRAAWIESGMPWSSVSIKPPPAWDPREQLKEVLN</sequence>
<protein>
    <submittedName>
        <fullName evidence="1">Uncharacterized protein</fullName>
    </submittedName>
</protein>
<name>A0A2W5PLD6_RHOSU</name>
<comment type="caution">
    <text evidence="1">The sequence shown here is derived from an EMBL/GenBank/DDBJ whole genome shotgun (WGS) entry which is preliminary data.</text>
</comment>
<gene>
    <name evidence="1" type="ORF">DI556_22730</name>
</gene>
<evidence type="ECO:0000313" key="2">
    <source>
        <dbReference type="Proteomes" id="UP000249185"/>
    </source>
</evidence>
<organism evidence="1 2">
    <name type="scientific">Rhodovulum sulfidophilum</name>
    <name type="common">Rhodobacter sulfidophilus</name>
    <dbReference type="NCBI Taxonomy" id="35806"/>
    <lineage>
        <taxon>Bacteria</taxon>
        <taxon>Pseudomonadati</taxon>
        <taxon>Pseudomonadota</taxon>
        <taxon>Alphaproteobacteria</taxon>
        <taxon>Rhodobacterales</taxon>
        <taxon>Paracoccaceae</taxon>
        <taxon>Rhodovulum</taxon>
    </lineage>
</organism>
<proteinExistence type="predicted"/>
<accession>A0A2W5PLD6</accession>
<reference evidence="1 2" key="1">
    <citation type="submission" date="2017-08" db="EMBL/GenBank/DDBJ databases">
        <title>Infants hospitalized years apart are colonized by the same room-sourced microbial strains.</title>
        <authorList>
            <person name="Brooks B."/>
            <person name="Olm M.R."/>
            <person name="Firek B.A."/>
            <person name="Baker R."/>
            <person name="Thomas B.C."/>
            <person name="Morowitz M.J."/>
            <person name="Banfield J.F."/>
        </authorList>
    </citation>
    <scope>NUCLEOTIDE SEQUENCE [LARGE SCALE GENOMIC DNA]</scope>
    <source>
        <strain evidence="1">S2_005_002_R2_34</strain>
    </source>
</reference>
<dbReference type="AlphaFoldDB" id="A0A2W5PLD6"/>
<dbReference type="Proteomes" id="UP000249185">
    <property type="component" value="Unassembled WGS sequence"/>
</dbReference>